<dbReference type="Gene3D" id="3.90.180.10">
    <property type="entry name" value="Medium-chain alcohol dehydrogenases, catalytic domain"/>
    <property type="match status" value="1"/>
</dbReference>
<keyword evidence="9" id="KW-1185">Reference proteome</keyword>
<keyword evidence="2 5" id="KW-0479">Metal-binding</keyword>
<dbReference type="CDD" id="cd08283">
    <property type="entry name" value="FDH_like_1"/>
    <property type="match status" value="1"/>
</dbReference>
<dbReference type="eggNOG" id="COG1063">
    <property type="taxonomic scope" value="Bacteria"/>
</dbReference>
<dbReference type="Pfam" id="PF08240">
    <property type="entry name" value="ADH_N"/>
    <property type="match status" value="1"/>
</dbReference>
<dbReference type="EnsemblBacteria" id="AAF11826">
    <property type="protein sequence ID" value="AAF11826"/>
    <property type="gene ID" value="DR_2279"/>
</dbReference>
<sequence length="431" mass="45342">MGERKCGGWPPKVFLHSLSPGGAGGSTKAVVWHGIGDIRLDDVPEPKIEAPTDAIVRLTASAICGTDLHFIRGTMSDMVPGTILGHEGVGIVEAVGPEVRNFVPGDRVVIPSSASCGYCPPCREGNTSQCDNANPNGPSAGTAFYGGPKSSGPLNGMQAEKVRVVYANSSLVKLPDNVSDDQAIMISDIFPTAYFGAEIAGVKTGSVVVVLGCGPVGQFSIISAKLLGATRVIAVDRLDDRLDMARKNGAEVINFEKEDPVEAVKKLTGGLLADCVIDAVGVDAQHAHAGPAKPDAEKEQKFEQEVQEVAPDAKPEKDGQWTPGDAPSQASEWAIEMTKKAGQIGIIGVYSPQMTTYPIGKAMNKNLTIRMGNCNHRAIIPGLVDLVAAGVVDPARVLTEHEHLGSAIEAFEAFDKRQPGWIKVELEPQAG</sequence>
<evidence type="ECO:0000256" key="1">
    <source>
        <dbReference type="ARBA" id="ARBA00001947"/>
    </source>
</evidence>
<evidence type="ECO:0000259" key="7">
    <source>
        <dbReference type="SMART" id="SM00829"/>
    </source>
</evidence>
<evidence type="ECO:0000313" key="9">
    <source>
        <dbReference type="Proteomes" id="UP000002524"/>
    </source>
</evidence>
<dbReference type="Pfam" id="PF00107">
    <property type="entry name" value="ADH_zinc_N"/>
    <property type="match status" value="1"/>
</dbReference>
<reference evidence="8 9" key="1">
    <citation type="journal article" date="1999" name="Science">
        <title>Genome sequence of the radioresistant bacterium Deinococcus radiodurans R1.</title>
        <authorList>
            <person name="White O."/>
            <person name="Eisen J.A."/>
            <person name="Heidelberg J.F."/>
            <person name="Hickey E.K."/>
            <person name="Peterson J.D."/>
            <person name="Dodson R.J."/>
            <person name="Haft D.H."/>
            <person name="Gwinn M.L."/>
            <person name="Nelson W.C."/>
            <person name="Richardson D.L."/>
            <person name="Moffat K.S."/>
            <person name="Qin H."/>
            <person name="Jiang L."/>
            <person name="Pamphile W."/>
            <person name="Crosby M."/>
            <person name="Shen M."/>
            <person name="Vamathevan J.J."/>
            <person name="Lam P."/>
            <person name="McDonald L."/>
            <person name="Utterback T."/>
            <person name="Zalewski C."/>
            <person name="Makarova K.S."/>
            <person name="Aravind L."/>
            <person name="Daly M.J."/>
            <person name="Minton K.W."/>
            <person name="Fleischmann R.D."/>
            <person name="Ketchum K.A."/>
            <person name="Nelson K.E."/>
            <person name="Salzberg S."/>
            <person name="Smith H.O."/>
            <person name="Venter J.C."/>
            <person name="Fraser C.M."/>
        </authorList>
    </citation>
    <scope>NUCLEOTIDE SEQUENCE [LARGE SCALE GENOMIC DNA]</scope>
    <source>
        <strain evidence="9">ATCC 13939 / DSM 20539 / JCM 16871 / LMG 4051 / NBRC 15346 / NCIMB 9279 / R1 / VKM B-1422</strain>
    </source>
</reference>
<evidence type="ECO:0000313" key="8">
    <source>
        <dbReference type="EMBL" id="AAF11826.1"/>
    </source>
</evidence>
<dbReference type="PaxDb" id="243230-DR_2279"/>
<dbReference type="InterPro" id="IPR011032">
    <property type="entry name" value="GroES-like_sf"/>
</dbReference>
<dbReference type="Gene3D" id="3.40.50.720">
    <property type="entry name" value="NAD(P)-binding Rossmann-like Domain"/>
    <property type="match status" value="1"/>
</dbReference>
<dbReference type="GO" id="GO:0016491">
    <property type="term" value="F:oxidoreductase activity"/>
    <property type="evidence" value="ECO:0007669"/>
    <property type="project" value="UniProtKB-KW"/>
</dbReference>
<dbReference type="SUPFAM" id="SSF50129">
    <property type="entry name" value="GroES-like"/>
    <property type="match status" value="1"/>
</dbReference>
<dbReference type="OrthoDB" id="9769198at2"/>
<organism evidence="8 9">
    <name type="scientific">Deinococcus radiodurans (strain ATCC 13939 / DSM 20539 / JCM 16871 / CCUG 27074 / LMG 4051 / NBRC 15346 / NCIMB 9279 / VKM B-1422 / R1)</name>
    <dbReference type="NCBI Taxonomy" id="243230"/>
    <lineage>
        <taxon>Bacteria</taxon>
        <taxon>Thermotogati</taxon>
        <taxon>Deinococcota</taxon>
        <taxon>Deinococci</taxon>
        <taxon>Deinococcales</taxon>
        <taxon>Deinococcaceae</taxon>
        <taxon>Deinococcus</taxon>
    </lineage>
</organism>
<dbReference type="STRING" id="243230.DR_2279"/>
<evidence type="ECO:0000256" key="4">
    <source>
        <dbReference type="ARBA" id="ARBA00023002"/>
    </source>
</evidence>
<keyword evidence="4" id="KW-0560">Oxidoreductase</keyword>
<feature type="compositionally biased region" description="Basic and acidic residues" evidence="6">
    <location>
        <begin position="294"/>
        <end position="304"/>
    </location>
</feature>
<feature type="domain" description="Enoyl reductase (ER)" evidence="7">
    <location>
        <begin position="34"/>
        <end position="419"/>
    </location>
</feature>
<dbReference type="SMART" id="SM00829">
    <property type="entry name" value="PKS_ER"/>
    <property type="match status" value="1"/>
</dbReference>
<dbReference type="GO" id="GO:0008270">
    <property type="term" value="F:zinc ion binding"/>
    <property type="evidence" value="ECO:0007669"/>
    <property type="project" value="InterPro"/>
</dbReference>
<dbReference type="KEGG" id="dra:DR_2279"/>
<dbReference type="PANTHER" id="PTHR42813">
    <property type="entry name" value="ZINC-TYPE ALCOHOL DEHYDROGENASE-LIKE"/>
    <property type="match status" value="1"/>
</dbReference>
<protein>
    <submittedName>
        <fullName evidence="8">Alcohol dehydrogenase, zinc-containing</fullName>
    </submittedName>
</protein>
<dbReference type="InterPro" id="IPR013149">
    <property type="entry name" value="ADH-like_C"/>
</dbReference>
<evidence type="ECO:0000256" key="5">
    <source>
        <dbReference type="RuleBase" id="RU361277"/>
    </source>
</evidence>
<proteinExistence type="inferred from homology"/>
<comment type="cofactor">
    <cofactor evidence="1 5">
        <name>Zn(2+)</name>
        <dbReference type="ChEBI" id="CHEBI:29105"/>
    </cofactor>
</comment>
<dbReference type="InParanoid" id="Q9RS48"/>
<gene>
    <name evidence="8" type="ordered locus">DR_2279</name>
</gene>
<dbReference type="HOGENOM" id="CLU_026673_11_3_0"/>
<comment type="similarity">
    <text evidence="5">Belongs to the zinc-containing alcohol dehydrogenase family.</text>
</comment>
<dbReference type="PROSITE" id="PS00059">
    <property type="entry name" value="ADH_ZINC"/>
    <property type="match status" value="1"/>
</dbReference>
<dbReference type="Proteomes" id="UP000002524">
    <property type="component" value="Chromosome 1"/>
</dbReference>
<feature type="region of interest" description="Disordered" evidence="6">
    <location>
        <begin position="287"/>
        <end position="327"/>
    </location>
</feature>
<dbReference type="InterPro" id="IPR002328">
    <property type="entry name" value="ADH_Zn_CS"/>
</dbReference>
<dbReference type="PANTHER" id="PTHR42813:SF7">
    <property type="entry name" value="ALCOHOL DEHYDROGENASE (ZN-DEPENDENT)-RELATED"/>
    <property type="match status" value="1"/>
</dbReference>
<dbReference type="InterPro" id="IPR013154">
    <property type="entry name" value="ADH-like_N"/>
</dbReference>
<dbReference type="EMBL" id="AE000513">
    <property type="protein sequence ID" value="AAF11826.1"/>
    <property type="molecule type" value="Genomic_DNA"/>
</dbReference>
<evidence type="ECO:0000256" key="3">
    <source>
        <dbReference type="ARBA" id="ARBA00022833"/>
    </source>
</evidence>
<dbReference type="SUPFAM" id="SSF51735">
    <property type="entry name" value="NAD(P)-binding Rossmann-fold domains"/>
    <property type="match status" value="1"/>
</dbReference>
<keyword evidence="3 5" id="KW-0862">Zinc</keyword>
<name>Q9RS48_DEIRA</name>
<dbReference type="PIR" id="C75293">
    <property type="entry name" value="C75293"/>
</dbReference>
<dbReference type="PATRIC" id="fig|243230.17.peg.2507"/>
<dbReference type="InterPro" id="IPR036291">
    <property type="entry name" value="NAD(P)-bd_dom_sf"/>
</dbReference>
<evidence type="ECO:0000256" key="2">
    <source>
        <dbReference type="ARBA" id="ARBA00022723"/>
    </source>
</evidence>
<evidence type="ECO:0000256" key="6">
    <source>
        <dbReference type="SAM" id="MobiDB-lite"/>
    </source>
</evidence>
<dbReference type="AlphaFoldDB" id="Q9RS48"/>
<accession>Q9RS48</accession>
<dbReference type="InterPro" id="IPR020843">
    <property type="entry name" value="ER"/>
</dbReference>